<dbReference type="GO" id="GO:0006813">
    <property type="term" value="P:potassium ion transport"/>
    <property type="evidence" value="ECO:0007669"/>
    <property type="project" value="InterPro"/>
</dbReference>
<dbReference type="HOGENOM" id="CLU_029337_0_0_11"/>
<dbReference type="InterPro" id="IPR003032">
    <property type="entry name" value="Ryanodine_rcpt"/>
</dbReference>
<evidence type="ECO:0000256" key="1">
    <source>
        <dbReference type="SAM" id="MobiDB-lite"/>
    </source>
</evidence>
<dbReference type="Pfam" id="PF02026">
    <property type="entry name" value="RyR"/>
    <property type="match status" value="1"/>
</dbReference>
<dbReference type="eggNOG" id="COG1226">
    <property type="taxonomic scope" value="Bacteria"/>
</dbReference>
<reference evidence="5 6" key="1">
    <citation type="journal article" date="2009" name="Stand. Genomic Sci.">
        <title>Complete genome sequence of Catenulispora acidiphila type strain (ID 139908).</title>
        <authorList>
            <person name="Copeland A."/>
            <person name="Lapidus A."/>
            <person name="Glavina Del Rio T."/>
            <person name="Nolan M."/>
            <person name="Lucas S."/>
            <person name="Chen F."/>
            <person name="Tice H."/>
            <person name="Cheng J.F."/>
            <person name="Bruce D."/>
            <person name="Goodwin L."/>
            <person name="Pitluck S."/>
            <person name="Mikhailova N."/>
            <person name="Pati A."/>
            <person name="Ivanova N."/>
            <person name="Mavromatis K."/>
            <person name="Chen A."/>
            <person name="Palaniappan K."/>
            <person name="Chain P."/>
            <person name="Land M."/>
            <person name="Hauser L."/>
            <person name="Chang Y.J."/>
            <person name="Jeffries C.D."/>
            <person name="Chertkov O."/>
            <person name="Brettin T."/>
            <person name="Detter J.C."/>
            <person name="Han C."/>
            <person name="Ali Z."/>
            <person name="Tindall B.J."/>
            <person name="Goker M."/>
            <person name="Bristow J."/>
            <person name="Eisen J.A."/>
            <person name="Markowitz V."/>
            <person name="Hugenholtz P."/>
            <person name="Kyrpides N.C."/>
            <person name="Klenk H.P."/>
        </authorList>
    </citation>
    <scope>NUCLEOTIDE SEQUENCE [LARGE SCALE GENOMIC DNA]</scope>
    <source>
        <strain evidence="6">DSM 44928 / JCM 14897 / NBRC 102108 / NRRL B-24433 / ID139908</strain>
    </source>
</reference>
<evidence type="ECO:0000259" key="4">
    <source>
        <dbReference type="Pfam" id="PF02254"/>
    </source>
</evidence>
<proteinExistence type="predicted"/>
<dbReference type="KEGG" id="cai:Caci_0509"/>
<keyword evidence="2" id="KW-0812">Transmembrane</keyword>
<dbReference type="PANTHER" id="PTHR43833">
    <property type="entry name" value="POTASSIUM CHANNEL PROTEIN 2-RELATED-RELATED"/>
    <property type="match status" value="1"/>
</dbReference>
<evidence type="ECO:0000259" key="3">
    <source>
        <dbReference type="Pfam" id="PF02026"/>
    </source>
</evidence>
<organism evidence="5 6">
    <name type="scientific">Catenulispora acidiphila (strain DSM 44928 / JCM 14897 / NBRC 102108 / NRRL B-24433 / ID139908)</name>
    <dbReference type="NCBI Taxonomy" id="479433"/>
    <lineage>
        <taxon>Bacteria</taxon>
        <taxon>Bacillati</taxon>
        <taxon>Actinomycetota</taxon>
        <taxon>Actinomycetes</taxon>
        <taxon>Catenulisporales</taxon>
        <taxon>Catenulisporaceae</taxon>
        <taxon>Catenulispora</taxon>
    </lineage>
</organism>
<feature type="region of interest" description="Disordered" evidence="1">
    <location>
        <begin position="204"/>
        <end position="223"/>
    </location>
</feature>
<keyword evidence="2" id="KW-1133">Transmembrane helix</keyword>
<feature type="domain" description="RCK N-terminal" evidence="4">
    <location>
        <begin position="121"/>
        <end position="210"/>
    </location>
</feature>
<keyword evidence="6" id="KW-1185">Reference proteome</keyword>
<name>C7PXA4_CATAD</name>
<dbReference type="Gene3D" id="6.20.350.10">
    <property type="match status" value="1"/>
</dbReference>
<keyword evidence="2" id="KW-0472">Membrane</keyword>
<evidence type="ECO:0000313" key="6">
    <source>
        <dbReference type="Proteomes" id="UP000000851"/>
    </source>
</evidence>
<protein>
    <submittedName>
        <fullName evidence="5">TrkA-N domain protein</fullName>
    </submittedName>
</protein>
<dbReference type="PANTHER" id="PTHR43833:SF9">
    <property type="entry name" value="POTASSIUM CHANNEL PROTEIN YUGO-RELATED"/>
    <property type="match status" value="1"/>
</dbReference>
<dbReference type="STRING" id="479433.Caci_0509"/>
<sequence length="607" mass="66589">MADRLRYQLPARPTTTLRWVFFVLAVVSLVFGYVGLHAYILQQKPHPQYSHAPGDLIYFDIELFLVQSTPIAAGGPYPFLLAVARFSAPLVSAYTIVEIALGLSAHRIHGVRMRRYRGHAVVCGSSRTATVLAERLRRDRRRVVTIEPGTDDRRRADVVIGDPALPARLREAGVERAAVVYSCLDDSHRNVEVAGTIERIRAHTDRPGRADRPGHVGRPGRRGPVRVHAMVKDLDLCLALKARHWSTAGGDGPYVDFYNPDELAAQDVVRSDDRLFTHDPPRVAIAGTGAFGRAVLVELGRQWLVRRKQSSASLQVKVIGEQALKEVAAVAARYSFLDEVCMVQTRTGTPAEFLTELTRLDTPRLHRLYLCQEDEGQALGTALAAVAHLSSALEVIVVRLDRMSGMARAFDHGTGAGALFDGLDGRLRIVDVAQVGGDPAVIGFDLAEALARTSHQRYLLERLASGKPLGSAPAMTPWETLDEDLRAASRALAGDVGRKAAALGGLLVPRSASGQDFAFQPGEIEALARREHDRWQAERTGRGWRYGPRRDPVAKRHPDLNSWAQLPESERERDREVVRAMPSVLAEVGLAIVRVGPSEFTAEELAA</sequence>
<feature type="compositionally biased region" description="Basic and acidic residues" evidence="1">
    <location>
        <begin position="204"/>
        <end position="214"/>
    </location>
</feature>
<dbReference type="Gene3D" id="3.40.50.720">
    <property type="entry name" value="NAD(P)-binding Rossmann-like Domain"/>
    <property type="match status" value="1"/>
</dbReference>
<dbReference type="Proteomes" id="UP000000851">
    <property type="component" value="Chromosome"/>
</dbReference>
<feature type="domain" description="Ryanodine receptor Ryr" evidence="3">
    <location>
        <begin position="524"/>
        <end position="592"/>
    </location>
</feature>
<dbReference type="InterPro" id="IPR050721">
    <property type="entry name" value="Trk_Ktr_HKT_K-transport"/>
</dbReference>
<evidence type="ECO:0000256" key="2">
    <source>
        <dbReference type="SAM" id="Phobius"/>
    </source>
</evidence>
<dbReference type="InterPro" id="IPR036291">
    <property type="entry name" value="NAD(P)-bd_dom_sf"/>
</dbReference>
<dbReference type="InParanoid" id="C7PXA4"/>
<feature type="transmembrane region" description="Helical" evidence="2">
    <location>
        <begin position="20"/>
        <end position="40"/>
    </location>
</feature>
<gene>
    <name evidence="5" type="ordered locus">Caci_0509</name>
</gene>
<accession>C7PXA4</accession>
<feature type="transmembrane region" description="Helical" evidence="2">
    <location>
        <begin position="86"/>
        <end position="105"/>
    </location>
</feature>
<dbReference type="RefSeq" id="WP_012784750.1">
    <property type="nucleotide sequence ID" value="NC_013131.1"/>
</dbReference>
<dbReference type="EMBL" id="CP001700">
    <property type="protein sequence ID" value="ACU69455.1"/>
    <property type="molecule type" value="Genomic_DNA"/>
</dbReference>
<dbReference type="AlphaFoldDB" id="C7PXA4"/>
<dbReference type="InterPro" id="IPR003148">
    <property type="entry name" value="RCK_N"/>
</dbReference>
<evidence type="ECO:0000313" key="5">
    <source>
        <dbReference type="EMBL" id="ACU69455.1"/>
    </source>
</evidence>
<dbReference type="Pfam" id="PF02254">
    <property type="entry name" value="TrkA_N"/>
    <property type="match status" value="1"/>
</dbReference>
<dbReference type="SUPFAM" id="SSF51735">
    <property type="entry name" value="NAD(P)-binding Rossmann-fold domains"/>
    <property type="match status" value="1"/>
</dbReference>
<dbReference type="OrthoDB" id="4228364at2"/>